<organism evidence="10 11">
    <name type="scientific">Candidatus Coatesbacteria bacterium 4484_99</name>
    <dbReference type="NCBI Taxonomy" id="1970774"/>
    <lineage>
        <taxon>Bacteria</taxon>
        <taxon>Candidatus Coatesiibacteriota</taxon>
    </lineage>
</organism>
<comment type="pathway">
    <text evidence="1 8">Amino-acid biosynthesis; L-histidine biosynthesis; L-histidine from 5-phospho-alpha-D-ribose 1-diphosphate: step 8/9.</text>
</comment>
<accession>A0A1W9S0D6</accession>
<evidence type="ECO:0000256" key="5">
    <source>
        <dbReference type="ARBA" id="ARBA00022801"/>
    </source>
</evidence>
<comment type="catalytic activity">
    <reaction evidence="7 8">
        <text>L-histidinol phosphate + H2O = L-histidinol + phosphate</text>
        <dbReference type="Rhea" id="RHEA:14465"/>
        <dbReference type="ChEBI" id="CHEBI:15377"/>
        <dbReference type="ChEBI" id="CHEBI:43474"/>
        <dbReference type="ChEBI" id="CHEBI:57699"/>
        <dbReference type="ChEBI" id="CHEBI:57980"/>
        <dbReference type="EC" id="3.1.3.15"/>
    </reaction>
</comment>
<name>A0A1W9S0D6_9BACT</name>
<keyword evidence="6 8" id="KW-0368">Histidine biosynthesis</keyword>
<evidence type="ECO:0000256" key="2">
    <source>
        <dbReference type="ARBA" id="ARBA00009152"/>
    </source>
</evidence>
<keyword evidence="5 8" id="KW-0378">Hydrolase</keyword>
<dbReference type="EC" id="3.1.3.15" evidence="3 8"/>
<evidence type="ECO:0000313" key="11">
    <source>
        <dbReference type="Proteomes" id="UP000192611"/>
    </source>
</evidence>
<keyword evidence="4 8" id="KW-0028">Amino-acid biosynthesis</keyword>
<evidence type="ECO:0000256" key="7">
    <source>
        <dbReference type="ARBA" id="ARBA00049158"/>
    </source>
</evidence>
<comment type="caution">
    <text evidence="10">The sequence shown here is derived from an EMBL/GenBank/DDBJ whole genome shotgun (WGS) entry which is preliminary data.</text>
</comment>
<feature type="domain" description="PHP" evidence="9">
    <location>
        <begin position="3"/>
        <end position="208"/>
    </location>
</feature>
<dbReference type="NCBIfam" id="TIGR01856">
    <property type="entry name" value="hisJ_fam"/>
    <property type="match status" value="1"/>
</dbReference>
<evidence type="ECO:0000256" key="3">
    <source>
        <dbReference type="ARBA" id="ARBA00013085"/>
    </source>
</evidence>
<dbReference type="PANTHER" id="PTHR21039:SF0">
    <property type="entry name" value="HISTIDINOL-PHOSPHATASE"/>
    <property type="match status" value="1"/>
</dbReference>
<gene>
    <name evidence="10" type="ORF">B6D57_04935</name>
</gene>
<reference evidence="11" key="1">
    <citation type="submission" date="2017-03" db="EMBL/GenBank/DDBJ databases">
        <title>Novel pathways for hydrocarbon cycling and metabolic interdependencies in hydrothermal sediment communities.</title>
        <authorList>
            <person name="Dombrowski N."/>
            <person name="Seitz K."/>
            <person name="Teske A."/>
            <person name="Baker B."/>
        </authorList>
    </citation>
    <scope>NUCLEOTIDE SEQUENCE [LARGE SCALE GENOMIC DNA]</scope>
</reference>
<dbReference type="InterPro" id="IPR010140">
    <property type="entry name" value="Histidinol_P_phosphatase_HisJ"/>
</dbReference>
<proteinExistence type="inferred from homology"/>
<evidence type="ECO:0000313" key="10">
    <source>
        <dbReference type="EMBL" id="OQX90097.1"/>
    </source>
</evidence>
<feature type="non-terminal residue" evidence="10">
    <location>
        <position position="265"/>
    </location>
</feature>
<dbReference type="Pfam" id="PF02811">
    <property type="entry name" value="PHP"/>
    <property type="match status" value="1"/>
</dbReference>
<dbReference type="EMBL" id="NATQ01000103">
    <property type="protein sequence ID" value="OQX90097.1"/>
    <property type="molecule type" value="Genomic_DNA"/>
</dbReference>
<dbReference type="SUPFAM" id="SSF89550">
    <property type="entry name" value="PHP domain-like"/>
    <property type="match status" value="1"/>
</dbReference>
<dbReference type="Gene3D" id="3.20.20.140">
    <property type="entry name" value="Metal-dependent hydrolases"/>
    <property type="match status" value="1"/>
</dbReference>
<evidence type="ECO:0000256" key="4">
    <source>
        <dbReference type="ARBA" id="ARBA00022605"/>
    </source>
</evidence>
<dbReference type="GO" id="GO:0005737">
    <property type="term" value="C:cytoplasm"/>
    <property type="evidence" value="ECO:0007669"/>
    <property type="project" value="TreeGrafter"/>
</dbReference>
<dbReference type="InterPro" id="IPR004013">
    <property type="entry name" value="PHP_dom"/>
</dbReference>
<comment type="similarity">
    <text evidence="2 8">Belongs to the PHP hydrolase family. HisK subfamily.</text>
</comment>
<protein>
    <recommendedName>
        <fullName evidence="3 8">Histidinol-phosphatase</fullName>
        <shortName evidence="8">HolPase</shortName>
        <ecNumber evidence="3 8">3.1.3.15</ecNumber>
    </recommendedName>
</protein>
<dbReference type="GO" id="GO:0000105">
    <property type="term" value="P:L-histidine biosynthetic process"/>
    <property type="evidence" value="ECO:0007669"/>
    <property type="project" value="UniProtKB-UniRule"/>
</dbReference>
<dbReference type="PANTHER" id="PTHR21039">
    <property type="entry name" value="HISTIDINOL PHOSPHATASE-RELATED"/>
    <property type="match status" value="1"/>
</dbReference>
<dbReference type="GO" id="GO:0004401">
    <property type="term" value="F:histidinol-phosphatase activity"/>
    <property type="evidence" value="ECO:0007669"/>
    <property type="project" value="UniProtKB-UniRule"/>
</dbReference>
<dbReference type="Proteomes" id="UP000192611">
    <property type="component" value="Unassembled WGS sequence"/>
</dbReference>
<evidence type="ECO:0000256" key="6">
    <source>
        <dbReference type="ARBA" id="ARBA00023102"/>
    </source>
</evidence>
<evidence type="ECO:0000259" key="9">
    <source>
        <dbReference type="Pfam" id="PF02811"/>
    </source>
</evidence>
<dbReference type="CDD" id="cd12110">
    <property type="entry name" value="PHP_HisPPase_Hisj_like"/>
    <property type="match status" value="1"/>
</dbReference>
<dbReference type="UniPathway" id="UPA00031">
    <property type="reaction ID" value="UER00013"/>
</dbReference>
<dbReference type="AlphaFoldDB" id="A0A1W9S0D6"/>
<evidence type="ECO:0000256" key="8">
    <source>
        <dbReference type="RuleBase" id="RU366003"/>
    </source>
</evidence>
<dbReference type="InterPro" id="IPR016195">
    <property type="entry name" value="Pol/histidinol_Pase-like"/>
</dbReference>
<sequence length="265" mass="30834">MIDYHIHTQHSIDAEGGIDEYCRRAVEIGLKEICFTNHCELDPERDDSLIRFDGKNRPLTRDGLLRLQDEVFDARERYKNRGLSIKFGLEVGYYKGIEPRLKELLKDIQFDFILGAIHCLDHICIDSSREHPLYFGHHSAEELLENYFIALEDLVQCPYFNSVAHFDVYKKYGLGYYGAEIRNFPETKMRNVIKLMKENGLAMEINTAGLRRVDEFYPGPRILEVAYDEGLEMITLGSDAHRPEDLGRNIEEAVEYVRSFGFKRV</sequence>
<evidence type="ECO:0000256" key="1">
    <source>
        <dbReference type="ARBA" id="ARBA00004970"/>
    </source>
</evidence>